<dbReference type="InterPro" id="IPR013083">
    <property type="entry name" value="Znf_RING/FYVE/PHD"/>
</dbReference>
<evidence type="ECO:0000256" key="4">
    <source>
        <dbReference type="ARBA" id="ARBA00022833"/>
    </source>
</evidence>
<dbReference type="PANTHER" id="PTHR11210">
    <property type="entry name" value="RING BOX"/>
    <property type="match status" value="1"/>
</dbReference>
<sequence>MRKLGHVWKTNHPTLATRDPDELYTIHQERFVRAASRLEMKVKILSYHAVAAWRWDMPEDDDCGICRVQFDGTCPKCKFPGDDCPIIMGQCTHSFHMAVFRIKGTVDQSEVQTEQTSAS</sequence>
<dbReference type="GO" id="GO:0008270">
    <property type="term" value="F:zinc ion binding"/>
    <property type="evidence" value="ECO:0007669"/>
    <property type="project" value="UniProtKB-KW"/>
</dbReference>
<dbReference type="GO" id="GO:0097602">
    <property type="term" value="F:cullin family protein binding"/>
    <property type="evidence" value="ECO:0007669"/>
    <property type="project" value="InterPro"/>
</dbReference>
<evidence type="ECO:0000256" key="2">
    <source>
        <dbReference type="ARBA" id="ARBA00022771"/>
    </source>
</evidence>
<keyword evidence="4" id="KW-0862">Zinc</keyword>
<keyword evidence="5" id="KW-0131">Cell cycle</keyword>
<feature type="domain" description="Anaphase-promoting complex subunit 11 RING-H2 finger" evidence="6">
    <location>
        <begin position="60"/>
        <end position="99"/>
    </location>
</feature>
<gene>
    <name evidence="7" type="ORF">D6D24_01593</name>
</gene>
<keyword evidence="1" id="KW-0479">Metal-binding</keyword>
<accession>A0A4S8V0Q7</accession>
<dbReference type="GO" id="GO:0005680">
    <property type="term" value="C:anaphase-promoting complex"/>
    <property type="evidence" value="ECO:0007669"/>
    <property type="project" value="InterPro"/>
</dbReference>
<evidence type="ECO:0000259" key="6">
    <source>
        <dbReference type="Pfam" id="PF12861"/>
    </source>
</evidence>
<dbReference type="EMBL" id="QZAJ01000030">
    <property type="protein sequence ID" value="THW21662.1"/>
    <property type="molecule type" value="Genomic_DNA"/>
</dbReference>
<keyword evidence="2" id="KW-0863">Zinc-finger</keyword>
<evidence type="ECO:0000256" key="1">
    <source>
        <dbReference type="ARBA" id="ARBA00022723"/>
    </source>
</evidence>
<dbReference type="AlphaFoldDB" id="A0A4S8V0Q7"/>
<proteinExistence type="predicted"/>
<protein>
    <recommendedName>
        <fullName evidence="6">Anaphase-promoting complex subunit 11 RING-H2 finger domain-containing protein</fullName>
    </recommendedName>
</protein>
<evidence type="ECO:0000313" key="8">
    <source>
        <dbReference type="Proteomes" id="UP000308014"/>
    </source>
</evidence>
<reference evidence="7 8" key="1">
    <citation type="submission" date="2018-10" db="EMBL/GenBank/DDBJ databases">
        <title>Fifty Aureobasidium pullulans genomes reveal a recombining polyextremotolerant generalist.</title>
        <authorList>
            <person name="Gostincar C."/>
            <person name="Turk M."/>
            <person name="Zajc J."/>
            <person name="Gunde-Cimerman N."/>
        </authorList>
    </citation>
    <scope>NUCLEOTIDE SEQUENCE [LARGE SCALE GENOMIC DNA]</scope>
    <source>
        <strain evidence="7 8">EXF-11318</strain>
    </source>
</reference>
<dbReference type="GO" id="GO:0061630">
    <property type="term" value="F:ubiquitin protein ligase activity"/>
    <property type="evidence" value="ECO:0007669"/>
    <property type="project" value="InterPro"/>
</dbReference>
<name>A0A4S8V0Q7_AURPU</name>
<dbReference type="SUPFAM" id="SSF57850">
    <property type="entry name" value="RING/U-box"/>
    <property type="match status" value="1"/>
</dbReference>
<organism evidence="7 8">
    <name type="scientific">Aureobasidium pullulans</name>
    <name type="common">Black yeast</name>
    <name type="synonym">Pullularia pullulans</name>
    <dbReference type="NCBI Taxonomy" id="5580"/>
    <lineage>
        <taxon>Eukaryota</taxon>
        <taxon>Fungi</taxon>
        <taxon>Dikarya</taxon>
        <taxon>Ascomycota</taxon>
        <taxon>Pezizomycotina</taxon>
        <taxon>Dothideomycetes</taxon>
        <taxon>Dothideomycetidae</taxon>
        <taxon>Dothideales</taxon>
        <taxon>Saccotheciaceae</taxon>
        <taxon>Aureobasidium</taxon>
    </lineage>
</organism>
<dbReference type="GO" id="GO:0031145">
    <property type="term" value="P:anaphase-promoting complex-dependent catabolic process"/>
    <property type="evidence" value="ECO:0007669"/>
    <property type="project" value="InterPro"/>
</dbReference>
<keyword evidence="3" id="KW-0833">Ubl conjugation pathway</keyword>
<dbReference type="InterPro" id="IPR051031">
    <property type="entry name" value="RING-box_E3_Ubiquitin_Ligase"/>
</dbReference>
<evidence type="ECO:0000256" key="3">
    <source>
        <dbReference type="ARBA" id="ARBA00022786"/>
    </source>
</evidence>
<dbReference type="Gene3D" id="3.30.40.10">
    <property type="entry name" value="Zinc/RING finger domain, C3HC4 (zinc finger)"/>
    <property type="match status" value="1"/>
</dbReference>
<dbReference type="Proteomes" id="UP000308014">
    <property type="component" value="Unassembled WGS sequence"/>
</dbReference>
<comment type="caution">
    <text evidence="7">The sequence shown here is derived from an EMBL/GenBank/DDBJ whole genome shotgun (WGS) entry which is preliminary data.</text>
</comment>
<dbReference type="Pfam" id="PF12861">
    <property type="entry name" value="zf-ANAPC11"/>
    <property type="match status" value="1"/>
</dbReference>
<evidence type="ECO:0000313" key="7">
    <source>
        <dbReference type="EMBL" id="THW21662.1"/>
    </source>
</evidence>
<evidence type="ECO:0000256" key="5">
    <source>
        <dbReference type="ARBA" id="ARBA00023306"/>
    </source>
</evidence>
<dbReference type="InterPro" id="IPR024991">
    <property type="entry name" value="RING-H2_APC11"/>
</dbReference>